<dbReference type="Proteomes" id="UP000268652">
    <property type="component" value="Unassembled WGS sequence"/>
</dbReference>
<evidence type="ECO:0000313" key="4">
    <source>
        <dbReference type="Proteomes" id="UP000275024"/>
    </source>
</evidence>
<evidence type="ECO:0000313" key="2">
    <source>
        <dbReference type="EMBL" id="RKN24561.1"/>
    </source>
</evidence>
<dbReference type="Proteomes" id="UP000275024">
    <property type="component" value="Unassembled WGS sequence"/>
</dbReference>
<gene>
    <name evidence="2" type="ORF">D7318_11955</name>
    <name evidence="1" type="ORF">D7319_10775</name>
</gene>
<evidence type="ECO:0000313" key="3">
    <source>
        <dbReference type="Proteomes" id="UP000268652"/>
    </source>
</evidence>
<accession>A0A3A9WBS4</accession>
<dbReference type="EMBL" id="RBDY01000006">
    <property type="protein sequence ID" value="RKN24561.1"/>
    <property type="molecule type" value="Genomic_DNA"/>
</dbReference>
<reference evidence="3 4" key="1">
    <citation type="submission" date="2018-09" db="EMBL/GenBank/DDBJ databases">
        <title>Streptomyces sp. nov. DS1-2, an endophytic actinomycete isolated from roots of Dendrobium scabrilingue.</title>
        <authorList>
            <person name="Kuncharoen N."/>
            <person name="Kudo T."/>
            <person name="Ohkuma M."/>
            <person name="Yuki M."/>
            <person name="Tanasupawat S."/>
        </authorList>
    </citation>
    <scope>NUCLEOTIDE SEQUENCE [LARGE SCALE GENOMIC DNA]</scope>
    <source>
        <strain evidence="1 4">AZ1-7</strain>
        <strain evidence="2 3">DS1-2</strain>
    </source>
</reference>
<keyword evidence="3" id="KW-1185">Reference proteome</keyword>
<evidence type="ECO:0000313" key="1">
    <source>
        <dbReference type="EMBL" id="RKN10219.1"/>
    </source>
</evidence>
<dbReference type="EMBL" id="RBDX01000006">
    <property type="protein sequence ID" value="RKN10219.1"/>
    <property type="molecule type" value="Genomic_DNA"/>
</dbReference>
<dbReference type="AlphaFoldDB" id="A0A3A9WBS4"/>
<organism evidence="1 4">
    <name type="scientific">Streptomyces radicis</name>
    <dbReference type="NCBI Taxonomy" id="1750517"/>
    <lineage>
        <taxon>Bacteria</taxon>
        <taxon>Bacillati</taxon>
        <taxon>Actinomycetota</taxon>
        <taxon>Actinomycetes</taxon>
        <taxon>Kitasatosporales</taxon>
        <taxon>Streptomycetaceae</taxon>
        <taxon>Streptomyces</taxon>
    </lineage>
</organism>
<proteinExistence type="predicted"/>
<sequence>MVGVQSVARVLTDPCHESSGAAPHETLGIGRTNVVAPQDGVADVGNTPTSKGVVIRLERRTVRVPAFTRSGEPSVASAPACPPAWFHRADGQVKLGEGEA</sequence>
<comment type="caution">
    <text evidence="1">The sequence shown here is derived from an EMBL/GenBank/DDBJ whole genome shotgun (WGS) entry which is preliminary data.</text>
</comment>
<protein>
    <submittedName>
        <fullName evidence="1">Uncharacterized protein</fullName>
    </submittedName>
</protein>
<name>A0A3A9WBS4_9ACTN</name>